<feature type="transmembrane region" description="Helical" evidence="1">
    <location>
        <begin position="6"/>
        <end position="26"/>
    </location>
</feature>
<protein>
    <submittedName>
        <fullName evidence="2">Uncharacterized protein</fullName>
    </submittedName>
</protein>
<organism evidence="2 3">
    <name type="scientific">Dichanthelium oligosanthes</name>
    <dbReference type="NCBI Taxonomy" id="888268"/>
    <lineage>
        <taxon>Eukaryota</taxon>
        <taxon>Viridiplantae</taxon>
        <taxon>Streptophyta</taxon>
        <taxon>Embryophyta</taxon>
        <taxon>Tracheophyta</taxon>
        <taxon>Spermatophyta</taxon>
        <taxon>Magnoliopsida</taxon>
        <taxon>Liliopsida</taxon>
        <taxon>Poales</taxon>
        <taxon>Poaceae</taxon>
        <taxon>PACMAD clade</taxon>
        <taxon>Panicoideae</taxon>
        <taxon>Panicodae</taxon>
        <taxon>Paniceae</taxon>
        <taxon>Dichantheliinae</taxon>
        <taxon>Dichanthelium</taxon>
    </lineage>
</organism>
<sequence>LTLRSICLPCIVIVTFLHSFLALSLLRPFFLSFWSWQKQPE</sequence>
<evidence type="ECO:0000313" key="2">
    <source>
        <dbReference type="EMBL" id="OEL36007.1"/>
    </source>
</evidence>
<comment type="caution">
    <text evidence="2">The sequence shown here is derived from an EMBL/GenBank/DDBJ whole genome shotgun (WGS) entry which is preliminary data.</text>
</comment>
<proteinExistence type="predicted"/>
<gene>
    <name evidence="2" type="ORF">BAE44_0002974</name>
</gene>
<keyword evidence="3" id="KW-1185">Reference proteome</keyword>
<dbReference type="AlphaFoldDB" id="A0A1E5WF21"/>
<dbReference type="EMBL" id="LWDX02010433">
    <property type="protein sequence ID" value="OEL36007.1"/>
    <property type="molecule type" value="Genomic_DNA"/>
</dbReference>
<keyword evidence="1" id="KW-0472">Membrane</keyword>
<accession>A0A1E5WF21</accession>
<feature type="non-terminal residue" evidence="2">
    <location>
        <position position="1"/>
    </location>
</feature>
<evidence type="ECO:0000256" key="1">
    <source>
        <dbReference type="SAM" id="Phobius"/>
    </source>
</evidence>
<evidence type="ECO:0000313" key="3">
    <source>
        <dbReference type="Proteomes" id="UP000095767"/>
    </source>
</evidence>
<reference evidence="2 3" key="1">
    <citation type="submission" date="2016-09" db="EMBL/GenBank/DDBJ databases">
        <title>The draft genome of Dichanthelium oligosanthes: A C3 panicoid grass species.</title>
        <authorList>
            <person name="Studer A.J."/>
            <person name="Schnable J.C."/>
            <person name="Brutnell T.P."/>
        </authorList>
    </citation>
    <scope>NUCLEOTIDE SEQUENCE [LARGE SCALE GENOMIC DNA]</scope>
    <source>
        <strain evidence="3">cv. Kellogg 1175</strain>
        <tissue evidence="2">Leaf</tissue>
    </source>
</reference>
<dbReference type="Proteomes" id="UP000095767">
    <property type="component" value="Unassembled WGS sequence"/>
</dbReference>
<keyword evidence="1" id="KW-0812">Transmembrane</keyword>
<keyword evidence="1" id="KW-1133">Transmembrane helix</keyword>
<name>A0A1E5WF21_9POAL</name>